<evidence type="ECO:0000256" key="3">
    <source>
        <dbReference type="ARBA" id="ARBA00022505"/>
    </source>
</evidence>
<dbReference type="Gene3D" id="3.40.50.740">
    <property type="match status" value="1"/>
</dbReference>
<dbReference type="SUPFAM" id="SSF50692">
    <property type="entry name" value="ADC-like"/>
    <property type="match status" value="1"/>
</dbReference>
<keyword evidence="4" id="KW-0479">Metal-binding</keyword>
<dbReference type="Pfam" id="PF10518">
    <property type="entry name" value="TAT_signal"/>
    <property type="match status" value="1"/>
</dbReference>
<evidence type="ECO:0000256" key="5">
    <source>
        <dbReference type="ARBA" id="ARBA00022729"/>
    </source>
</evidence>
<dbReference type="NCBIfam" id="TIGR01409">
    <property type="entry name" value="TAT_signal_seq"/>
    <property type="match status" value="1"/>
</dbReference>
<keyword evidence="8" id="KW-0411">Iron-sulfur</keyword>
<dbReference type="PANTHER" id="PTHR43742">
    <property type="entry name" value="TRIMETHYLAMINE-N-OXIDE REDUCTASE"/>
    <property type="match status" value="1"/>
</dbReference>
<dbReference type="Gene3D" id="3.40.228.10">
    <property type="entry name" value="Dimethylsulfoxide Reductase, domain 2"/>
    <property type="match status" value="1"/>
</dbReference>
<sequence>MTEKTAKPHGFSRRSFIKGAAALTAAGALAGCSPKTNNLEETKEPQEAPETKIFAGVCRGNCGGGCFLNVHVRDDQVVRTSARDMPNPEYNRICARGLTQVGRIYSADRVLYPMKRVGERGSTDFERISWDEALNTIAEKWTGYREEFGPQSIMLFYGSGNYALFSGSCNAVGAVVRFENILGCTDAGLDVDVGTGYGATRAHGGSDLGNELTDRKNAKTQILWGNNPAISLPHTLHFMIEAKEQGTRFIVIDPVYNPNTAKADWWIPVKPGTDGALALGVINVLLENGWVDEETLRTKTNCGLLIKEDGMFLRMSDLGVKPTEGDVDPLTGKPKIIDLPAVWDEDTGKAVAFSEATKPALKNVAPIEGHAVQTVYENAMGYISAWTPVAASAVCGVSEDDIRELARVYYEDGPVTTEIMQGLNHYRNAHYTGWPVYLVGLLTGNAGKPGAAIGQSEEYLPQMMFSNIKEACYPVDSSGKAAPGVSGHLDTTVFEEVFTSGKFKGKDYVVKSAYIHCSNPMVTMCNNDYTARWMDALEFVVVADMCMTETCKHADIVLPAAHWFEQQDIGFLFSSHPYLLWQDKCIEPLGEAKSDFQIFGEILDRLGLGEFWCTEDEYAETVLNSDYWKSLGCTLENIKTKGAVRIYPEGDKLGKADVLATETGRIQLYQETAVPNNVSTTDFDISKERGLYWETPQFIGEDREYRQQYPYSVLSEHMRTHTHTQWWECGYVREFEREPIVRINPDDAAELGIVEGDTVRLSNDNGYVVMKAAISAGLPRKMVSSGRSWQKDDFIDGHFANLSSKDYSPMIANQAFNDVAVMIEKI</sequence>
<feature type="domain" description="4Fe-4S Mo/W bis-MGD-type" evidence="9">
    <location>
        <begin position="51"/>
        <end position="108"/>
    </location>
</feature>
<dbReference type="Pfam" id="PF04879">
    <property type="entry name" value="Molybdop_Fe4S4"/>
    <property type="match status" value="1"/>
</dbReference>
<dbReference type="Gene3D" id="3.40.50.12440">
    <property type="match status" value="3"/>
</dbReference>
<dbReference type="RefSeq" id="WP_283832815.1">
    <property type="nucleotide sequence ID" value="NZ_JASJEU010000022.1"/>
</dbReference>
<reference evidence="10 11" key="1">
    <citation type="submission" date="2023-05" db="EMBL/GenBank/DDBJ databases">
        <title>Gordonibacter KGMB12511T sp. nov., isolated from faeces of healthy Korean.</title>
        <authorList>
            <person name="Kim H.S."/>
            <person name="Kim J.-S."/>
            <person name="Suh M.K."/>
            <person name="Eom M.K."/>
            <person name="Do H.E."/>
            <person name="Lee J.-S."/>
        </authorList>
    </citation>
    <scope>NUCLEOTIDE SEQUENCE [LARGE SCALE GENOMIC DNA]</scope>
    <source>
        <strain evidence="10 11">KGMB12511</strain>
    </source>
</reference>
<dbReference type="SUPFAM" id="SSF53706">
    <property type="entry name" value="Formate dehydrogenase/DMSO reductase, domains 1-3"/>
    <property type="match status" value="1"/>
</dbReference>
<dbReference type="InterPro" id="IPR006655">
    <property type="entry name" value="Mopterin_OxRdtase_prok_CS"/>
</dbReference>
<comment type="caution">
    <text evidence="10">The sequence shown here is derived from an EMBL/GenBank/DDBJ whole genome shotgun (WGS) entry which is preliminary data.</text>
</comment>
<dbReference type="Pfam" id="PF01568">
    <property type="entry name" value="Molydop_binding"/>
    <property type="match status" value="1"/>
</dbReference>
<keyword evidence="7" id="KW-0408">Iron</keyword>
<dbReference type="Pfam" id="PF00384">
    <property type="entry name" value="Molybdopterin"/>
    <property type="match status" value="1"/>
</dbReference>
<name>A0ABT7DPZ3_9ACTN</name>
<evidence type="ECO:0000256" key="6">
    <source>
        <dbReference type="ARBA" id="ARBA00023002"/>
    </source>
</evidence>
<comment type="similarity">
    <text evidence="2">Belongs to the prokaryotic molybdopterin-containing oxidoreductase family.</text>
</comment>
<dbReference type="PROSITE" id="PS51318">
    <property type="entry name" value="TAT"/>
    <property type="match status" value="1"/>
</dbReference>
<keyword evidence="5" id="KW-0732">Signal</keyword>
<evidence type="ECO:0000259" key="9">
    <source>
        <dbReference type="PROSITE" id="PS51669"/>
    </source>
</evidence>
<dbReference type="InterPro" id="IPR006657">
    <property type="entry name" value="MoPterin_dinucl-bd_dom"/>
</dbReference>
<evidence type="ECO:0000256" key="2">
    <source>
        <dbReference type="ARBA" id="ARBA00010312"/>
    </source>
</evidence>
<dbReference type="PROSITE" id="PS51257">
    <property type="entry name" value="PROKAR_LIPOPROTEIN"/>
    <property type="match status" value="1"/>
</dbReference>
<dbReference type="EMBL" id="JASJEU010000022">
    <property type="protein sequence ID" value="MDJ1651472.1"/>
    <property type="molecule type" value="Genomic_DNA"/>
</dbReference>
<dbReference type="PROSITE" id="PS51669">
    <property type="entry name" value="4FE4S_MOW_BIS_MGD"/>
    <property type="match status" value="1"/>
</dbReference>
<dbReference type="InterPro" id="IPR009010">
    <property type="entry name" value="Asp_de-COase-like_dom_sf"/>
</dbReference>
<dbReference type="PANTHER" id="PTHR43742:SF6">
    <property type="entry name" value="OXIDOREDUCTASE YYAE-RELATED"/>
    <property type="match status" value="1"/>
</dbReference>
<dbReference type="InterPro" id="IPR050612">
    <property type="entry name" value="Prok_Mopterin_Oxidored"/>
</dbReference>
<evidence type="ECO:0000256" key="7">
    <source>
        <dbReference type="ARBA" id="ARBA00023004"/>
    </source>
</evidence>
<dbReference type="SMART" id="SM00926">
    <property type="entry name" value="Molybdop_Fe4S4"/>
    <property type="match status" value="1"/>
</dbReference>
<evidence type="ECO:0000313" key="11">
    <source>
        <dbReference type="Proteomes" id="UP001232750"/>
    </source>
</evidence>
<dbReference type="Proteomes" id="UP001232750">
    <property type="component" value="Unassembled WGS sequence"/>
</dbReference>
<evidence type="ECO:0000313" key="10">
    <source>
        <dbReference type="EMBL" id="MDJ1651472.1"/>
    </source>
</evidence>
<evidence type="ECO:0000256" key="8">
    <source>
        <dbReference type="ARBA" id="ARBA00023014"/>
    </source>
</evidence>
<keyword evidence="3" id="KW-0500">Molybdenum</keyword>
<evidence type="ECO:0000256" key="4">
    <source>
        <dbReference type="ARBA" id="ARBA00022723"/>
    </source>
</evidence>
<comment type="cofactor">
    <cofactor evidence="1">
        <name>Mo-bis(molybdopterin guanine dinucleotide)</name>
        <dbReference type="ChEBI" id="CHEBI:60539"/>
    </cofactor>
</comment>
<dbReference type="InterPro" id="IPR019546">
    <property type="entry name" value="TAT_signal_bac_arc"/>
</dbReference>
<organism evidence="10 11">
    <name type="scientific">Gordonibacter faecis</name>
    <dbReference type="NCBI Taxonomy" id="3047475"/>
    <lineage>
        <taxon>Bacteria</taxon>
        <taxon>Bacillati</taxon>
        <taxon>Actinomycetota</taxon>
        <taxon>Coriobacteriia</taxon>
        <taxon>Eggerthellales</taxon>
        <taxon>Eggerthellaceae</taxon>
        <taxon>Gordonibacter</taxon>
    </lineage>
</organism>
<dbReference type="InterPro" id="IPR006311">
    <property type="entry name" value="TAT_signal"/>
</dbReference>
<dbReference type="InterPro" id="IPR006963">
    <property type="entry name" value="Mopterin_OxRdtase_4Fe-4S_dom"/>
</dbReference>
<dbReference type="PROSITE" id="PS00932">
    <property type="entry name" value="MOLYBDOPTERIN_PROK_3"/>
    <property type="match status" value="1"/>
</dbReference>
<keyword evidence="6" id="KW-0560">Oxidoreductase</keyword>
<evidence type="ECO:0000256" key="1">
    <source>
        <dbReference type="ARBA" id="ARBA00001942"/>
    </source>
</evidence>
<gene>
    <name evidence="10" type="ORF">QNJ86_11730</name>
</gene>
<proteinExistence type="inferred from homology"/>
<accession>A0ABT7DPZ3</accession>
<keyword evidence="11" id="KW-1185">Reference proteome</keyword>
<protein>
    <submittedName>
        <fullName evidence="10">Molybdopterin-dependent oxidoreductase</fullName>
    </submittedName>
</protein>
<dbReference type="InterPro" id="IPR006656">
    <property type="entry name" value="Mopterin_OxRdtase"/>
</dbReference>